<organism evidence="3 4">
    <name type="scientific">Streptomyces enissocaesilis</name>
    <dbReference type="NCBI Taxonomy" id="332589"/>
    <lineage>
        <taxon>Bacteria</taxon>
        <taxon>Bacillati</taxon>
        <taxon>Actinomycetota</taxon>
        <taxon>Actinomycetes</taxon>
        <taxon>Kitasatosporales</taxon>
        <taxon>Streptomycetaceae</taxon>
        <taxon>Streptomyces</taxon>
        <taxon>Streptomyces rochei group</taxon>
    </lineage>
</organism>
<gene>
    <name evidence="3" type="ORF">GCM10010446_52960</name>
</gene>
<protein>
    <recommendedName>
        <fullName evidence="2">Transglycosylase SLT domain-containing protein</fullName>
    </recommendedName>
</protein>
<name>A0ABN3XJF4_9ACTN</name>
<comment type="caution">
    <text evidence="3">The sequence shown here is derived from an EMBL/GenBank/DDBJ whole genome shotgun (WGS) entry which is preliminary data.</text>
</comment>
<dbReference type="InterPro" id="IPR043426">
    <property type="entry name" value="MltB-like"/>
</dbReference>
<feature type="region of interest" description="Disordered" evidence="1">
    <location>
        <begin position="574"/>
        <end position="602"/>
    </location>
</feature>
<reference evidence="3 4" key="1">
    <citation type="journal article" date="2019" name="Int. J. Syst. Evol. Microbiol.">
        <title>The Global Catalogue of Microorganisms (GCM) 10K type strain sequencing project: providing services to taxonomists for standard genome sequencing and annotation.</title>
        <authorList>
            <consortium name="The Broad Institute Genomics Platform"/>
            <consortium name="The Broad Institute Genome Sequencing Center for Infectious Disease"/>
            <person name="Wu L."/>
            <person name="Ma J."/>
        </authorList>
    </citation>
    <scope>NUCLEOTIDE SEQUENCE [LARGE SCALE GENOMIC DNA]</scope>
    <source>
        <strain evidence="3 4">JCM 9088</strain>
    </source>
</reference>
<dbReference type="InterPro" id="IPR031304">
    <property type="entry name" value="SLT_2"/>
</dbReference>
<dbReference type="Pfam" id="PF13406">
    <property type="entry name" value="SLT_2"/>
    <property type="match status" value="1"/>
</dbReference>
<feature type="compositionally biased region" description="Gly residues" evidence="1">
    <location>
        <begin position="262"/>
        <end position="271"/>
    </location>
</feature>
<proteinExistence type="predicted"/>
<dbReference type="SUPFAM" id="SSF53955">
    <property type="entry name" value="Lysozyme-like"/>
    <property type="match status" value="1"/>
</dbReference>
<dbReference type="InterPro" id="IPR023346">
    <property type="entry name" value="Lysozyme-like_dom_sf"/>
</dbReference>
<feature type="domain" description="Transglycosylase SLT" evidence="2">
    <location>
        <begin position="158"/>
        <end position="202"/>
    </location>
</feature>
<feature type="region of interest" description="Disordered" evidence="1">
    <location>
        <begin position="243"/>
        <end position="342"/>
    </location>
</feature>
<dbReference type="PANTHER" id="PTHR30163:SF8">
    <property type="entry name" value="LYTIC MUREIN TRANSGLYCOSYLASE"/>
    <property type="match status" value="1"/>
</dbReference>
<dbReference type="PANTHER" id="PTHR30163">
    <property type="entry name" value="MEMBRANE-BOUND LYTIC MUREIN TRANSGLYCOSYLASE B"/>
    <property type="match status" value="1"/>
</dbReference>
<sequence>MAALVVAALSASQAPGSTVGPGDERAAKATDPPGTPVTGNSPYFTALPPLNTPNKPDTSIDLPVVTGPAEAGIPATVLTAYKRAEGTVKGTDPGCRLPWQLLAAIGKVESGQARGGRVDDDGTTLTPILGPQLNGVGFANISDTDNGAYDGDSTHDRAVGPMQFIPSTWATWGQDGNADGRKDPNNIYDAALAAGRYLCAHDRDLSVQADLDQAVLGYNRSREYLRTVMSWFDYYRRGSHEVPDGSGVLPGSGEPDSHHNGRGGTLPGVPGGTTPPAGPGAPGVGGGTPTPPTTTPPTSPPPTTPPPVTNPPTTPPPVTNPPTTPPPTTPSPPTPPPAPAPVAALERLGTATVTATEGEKFTDRLRVRAKTSAGKTAVGARIQFRIVGDTDARFPGARTRFTVITGADGIATAPTLGAGRRTGTFTVRAEALGTSAPAADFTADVKARPAPAPRSDALVRTSDKELKAEAGGSFADPVEVRATYKGRAAAGVAVTATMVTGDAGTSAENGKGPYFKGADGKAFRTLTALRTDANGLVALPKIYTDGNAGTYRLRLTTADGVVLMVELTVTAATTVPSTDPTTDPSKTPPAPSAPSSSTTPVA</sequence>
<evidence type="ECO:0000256" key="1">
    <source>
        <dbReference type="SAM" id="MobiDB-lite"/>
    </source>
</evidence>
<dbReference type="Gene3D" id="1.10.530.10">
    <property type="match status" value="1"/>
</dbReference>
<dbReference type="Proteomes" id="UP001500403">
    <property type="component" value="Unassembled WGS sequence"/>
</dbReference>
<dbReference type="EMBL" id="BAAAUD010000051">
    <property type="protein sequence ID" value="GAA2960832.1"/>
    <property type="molecule type" value="Genomic_DNA"/>
</dbReference>
<evidence type="ECO:0000313" key="3">
    <source>
        <dbReference type="EMBL" id="GAA2960832.1"/>
    </source>
</evidence>
<evidence type="ECO:0000259" key="2">
    <source>
        <dbReference type="Pfam" id="PF13406"/>
    </source>
</evidence>
<keyword evidence="4" id="KW-1185">Reference proteome</keyword>
<accession>A0ABN3XJF4</accession>
<feature type="compositionally biased region" description="Pro residues" evidence="1">
    <location>
        <begin position="289"/>
        <end position="340"/>
    </location>
</feature>
<dbReference type="CDD" id="cd13399">
    <property type="entry name" value="Slt35-like"/>
    <property type="match status" value="1"/>
</dbReference>
<evidence type="ECO:0000313" key="4">
    <source>
        <dbReference type="Proteomes" id="UP001500403"/>
    </source>
</evidence>
<feature type="compositionally biased region" description="Low complexity" evidence="1">
    <location>
        <begin position="574"/>
        <end position="585"/>
    </location>
</feature>
<feature type="compositionally biased region" description="Low complexity" evidence="1">
    <location>
        <begin position="593"/>
        <end position="602"/>
    </location>
</feature>
<feature type="region of interest" description="Disordered" evidence="1">
    <location>
        <begin position="12"/>
        <end position="41"/>
    </location>
</feature>